<evidence type="ECO:0008006" key="11">
    <source>
        <dbReference type="Google" id="ProtNLM"/>
    </source>
</evidence>
<evidence type="ECO:0000256" key="4">
    <source>
        <dbReference type="ARBA" id="ARBA00022685"/>
    </source>
</evidence>
<comment type="subcellular location">
    <subcellularLocation>
        <location evidence="1">Secreted</location>
    </subcellularLocation>
</comment>
<keyword evidence="7" id="KW-0257">Endorphin</keyword>
<sequence>MCVTFMQGFSPSGQSNRALVKRSCSWLVLYSLDLEDKLATRRNSPMAVTVNLFRILAVCSCLALAVGICRKDCALCMYRREGTTKASSLSCTLECQGGVDNQNLDMCRNVLTEEERTAALRLQGSEGEAEHQHQLTKKYGGFMKRYGGLVMKKTGDDTGAHFDGEATELMSKRYGGFMKKDATAHQEGGEVRQLQALREILNLGVRDAQYSEEGSKHFDDFMRNPQESNKDLVRDLQKRYGGFMRRVGRPEWLVDNKVHGGFAKRFLEETAETSVPNIEKRYGGFMD</sequence>
<reference evidence="9 10" key="1">
    <citation type="submission" date="2020-10" db="EMBL/GenBank/DDBJ databases">
        <title>Chromosome-scale genome assembly of the Allis shad, Alosa alosa.</title>
        <authorList>
            <person name="Margot Z."/>
            <person name="Christophe K."/>
            <person name="Cabau C."/>
            <person name="Louis A."/>
            <person name="Berthelot C."/>
            <person name="Parey E."/>
            <person name="Roest Crollius H."/>
            <person name="Montfort J."/>
            <person name="Robinson-Rechavi M."/>
            <person name="Bucao C."/>
            <person name="Bouchez O."/>
            <person name="Gislard M."/>
            <person name="Lluch J."/>
            <person name="Milhes M."/>
            <person name="Lampietro C."/>
            <person name="Lopez Roques C."/>
            <person name="Donnadieu C."/>
            <person name="Braasch I."/>
            <person name="Desvignes T."/>
            <person name="Postlethwait J."/>
            <person name="Bobe J."/>
            <person name="Guiguen Y."/>
        </authorList>
    </citation>
    <scope>NUCLEOTIDE SEQUENCE [LARGE SCALE GENOMIC DNA]</scope>
    <source>
        <strain evidence="9">M-15738</strain>
        <tissue evidence="9">Blood</tissue>
    </source>
</reference>
<comment type="similarity">
    <text evidence="2">Belongs to the opioid neuropeptide precursor family.</text>
</comment>
<evidence type="ECO:0000256" key="1">
    <source>
        <dbReference type="ARBA" id="ARBA00004613"/>
    </source>
</evidence>
<evidence type="ECO:0000256" key="2">
    <source>
        <dbReference type="ARBA" id="ARBA00008543"/>
    </source>
</evidence>
<dbReference type="GO" id="GO:0031628">
    <property type="term" value="F:opioid receptor binding"/>
    <property type="evidence" value="ECO:0007669"/>
    <property type="project" value="TreeGrafter"/>
</dbReference>
<proteinExistence type="inferred from homology"/>
<evidence type="ECO:0000256" key="6">
    <source>
        <dbReference type="ARBA" id="ARBA00023157"/>
    </source>
</evidence>
<dbReference type="PRINTS" id="PR01028">
    <property type="entry name" value="OPIOIDPRCRSR"/>
</dbReference>
<evidence type="ECO:0000256" key="3">
    <source>
        <dbReference type="ARBA" id="ARBA00022525"/>
    </source>
</evidence>
<gene>
    <name evidence="9" type="ORF">AALO_G00009270</name>
</gene>
<evidence type="ECO:0000256" key="7">
    <source>
        <dbReference type="ARBA" id="ARBA00023205"/>
    </source>
</evidence>
<dbReference type="PANTHER" id="PTHR11438:SF3">
    <property type="entry name" value="PROENKEPHALIN-A"/>
    <property type="match status" value="1"/>
</dbReference>
<keyword evidence="5" id="KW-0555">Opioid peptide</keyword>
<dbReference type="GO" id="GO:0005886">
    <property type="term" value="C:plasma membrane"/>
    <property type="evidence" value="ECO:0007669"/>
    <property type="project" value="TreeGrafter"/>
</dbReference>
<protein>
    <recommendedName>
        <fullName evidence="11">Synenkephalin</fullName>
    </recommendedName>
</protein>
<dbReference type="GO" id="GO:0007268">
    <property type="term" value="P:chemical synaptic transmission"/>
    <property type="evidence" value="ECO:0007669"/>
    <property type="project" value="TreeGrafter"/>
</dbReference>
<keyword evidence="6" id="KW-1015">Disulfide bond</keyword>
<keyword evidence="4" id="KW-0165">Cleavage on pair of basic residues</keyword>
<evidence type="ECO:0000256" key="8">
    <source>
        <dbReference type="ARBA" id="ARBA00023320"/>
    </source>
</evidence>
<dbReference type="GO" id="GO:0043679">
    <property type="term" value="C:axon terminus"/>
    <property type="evidence" value="ECO:0007669"/>
    <property type="project" value="TreeGrafter"/>
</dbReference>
<keyword evidence="10" id="KW-1185">Reference proteome</keyword>
<accession>A0AAV6HFS8</accession>
<comment type="caution">
    <text evidence="9">The sequence shown here is derived from an EMBL/GenBank/DDBJ whole genome shotgun (WGS) entry which is preliminary data.</text>
</comment>
<dbReference type="Proteomes" id="UP000823561">
    <property type="component" value="Chromosome 1"/>
</dbReference>
<dbReference type="GO" id="GO:0007218">
    <property type="term" value="P:neuropeptide signaling pathway"/>
    <property type="evidence" value="ECO:0007669"/>
    <property type="project" value="UniProtKB-KW"/>
</dbReference>
<dbReference type="InterPro" id="IPR006024">
    <property type="entry name" value="Opioid_neupept"/>
</dbReference>
<dbReference type="GO" id="GO:0030425">
    <property type="term" value="C:dendrite"/>
    <property type="evidence" value="ECO:0007669"/>
    <property type="project" value="TreeGrafter"/>
</dbReference>
<dbReference type="GO" id="GO:0043025">
    <property type="term" value="C:neuronal cell body"/>
    <property type="evidence" value="ECO:0007669"/>
    <property type="project" value="TreeGrafter"/>
</dbReference>
<dbReference type="GO" id="GO:0001515">
    <property type="term" value="F:opioid peptide activity"/>
    <property type="evidence" value="ECO:0007669"/>
    <property type="project" value="UniProtKB-KW"/>
</dbReference>
<keyword evidence="3" id="KW-0964">Secreted</keyword>
<dbReference type="Pfam" id="PF01160">
    <property type="entry name" value="Opiods_neuropep"/>
    <property type="match status" value="1"/>
</dbReference>
<evidence type="ECO:0000313" key="9">
    <source>
        <dbReference type="EMBL" id="KAG5285944.1"/>
    </source>
</evidence>
<organism evidence="9 10">
    <name type="scientific">Alosa alosa</name>
    <name type="common">allis shad</name>
    <dbReference type="NCBI Taxonomy" id="278164"/>
    <lineage>
        <taxon>Eukaryota</taxon>
        <taxon>Metazoa</taxon>
        <taxon>Chordata</taxon>
        <taxon>Craniata</taxon>
        <taxon>Vertebrata</taxon>
        <taxon>Euteleostomi</taxon>
        <taxon>Actinopterygii</taxon>
        <taxon>Neopterygii</taxon>
        <taxon>Teleostei</taxon>
        <taxon>Clupei</taxon>
        <taxon>Clupeiformes</taxon>
        <taxon>Clupeoidei</taxon>
        <taxon>Clupeidae</taxon>
        <taxon>Alosa</taxon>
    </lineage>
</organism>
<dbReference type="AlphaFoldDB" id="A0AAV6HFS8"/>
<dbReference type="EMBL" id="JADWDJ010000001">
    <property type="protein sequence ID" value="KAG5285944.1"/>
    <property type="molecule type" value="Genomic_DNA"/>
</dbReference>
<dbReference type="GO" id="GO:0007600">
    <property type="term" value="P:sensory perception"/>
    <property type="evidence" value="ECO:0007669"/>
    <property type="project" value="TreeGrafter"/>
</dbReference>
<evidence type="ECO:0000313" key="10">
    <source>
        <dbReference type="Proteomes" id="UP000823561"/>
    </source>
</evidence>
<keyword evidence="8" id="KW-0527">Neuropeptide</keyword>
<dbReference type="PANTHER" id="PTHR11438">
    <property type="entry name" value="PROENKEPHALIN"/>
    <property type="match status" value="1"/>
</dbReference>
<name>A0AAV6HFS8_9TELE</name>
<evidence type="ECO:0000256" key="5">
    <source>
        <dbReference type="ARBA" id="ARBA00022901"/>
    </source>
</evidence>
<dbReference type="GO" id="GO:0005576">
    <property type="term" value="C:extracellular region"/>
    <property type="evidence" value="ECO:0007669"/>
    <property type="project" value="UniProtKB-SubCell"/>
</dbReference>